<keyword evidence="3 7" id="KW-0489">Methyltransferase</keyword>
<dbReference type="InterPro" id="IPR029063">
    <property type="entry name" value="SAM-dependent_MTases_sf"/>
</dbReference>
<dbReference type="PANTHER" id="PTHR24422">
    <property type="entry name" value="CHEMOTAXIS PROTEIN METHYLTRANSFERASE"/>
    <property type="match status" value="1"/>
</dbReference>
<evidence type="ECO:0000256" key="5">
    <source>
        <dbReference type="ARBA" id="ARBA00022691"/>
    </source>
</evidence>
<dbReference type="Gene3D" id="1.10.155.10">
    <property type="entry name" value="Chemotaxis receptor methyltransferase CheR, N-terminal domain"/>
    <property type="match status" value="1"/>
</dbReference>
<name>A0A917CEG0_9GAMM</name>
<evidence type="ECO:0000256" key="3">
    <source>
        <dbReference type="ARBA" id="ARBA00022603"/>
    </source>
</evidence>
<sequence length="286" mass="33411">MYQMYKQQPFVQISPLTEAEYQRWAGLLAERLGIIVPKERKMFLQSKIWSRMREIGYQRYDKYWAFINSGVEGNLEWSQLVDRLTVHETSFFRHQPSFELVAEDIQSHLADCDDVLKYKMWSVSCATGEEAYSLALVAHHICQQTDKKCYYGVTATDVSSPAIALAKQGIYGIDKKKQINDIYHPYLNELNKEMFTLSAKIKRRIAFGVFNLLDVKRPSQVKYDLIYCQHVLMYFERHVRRQILDGLVTHLNRGGLLILGQTEINAWSHADMQRVEKGRTLAFRLT</sequence>
<dbReference type="SMART" id="SM00138">
    <property type="entry name" value="MeTrc"/>
    <property type="match status" value="1"/>
</dbReference>
<dbReference type="Gene3D" id="3.40.50.150">
    <property type="entry name" value="Vaccinia Virus protein VP39"/>
    <property type="match status" value="1"/>
</dbReference>
<keyword evidence="4" id="KW-0808">Transferase</keyword>
<dbReference type="GO" id="GO:0008983">
    <property type="term" value="F:protein-glutamate O-methyltransferase activity"/>
    <property type="evidence" value="ECO:0007669"/>
    <property type="project" value="UniProtKB-EC"/>
</dbReference>
<evidence type="ECO:0000256" key="1">
    <source>
        <dbReference type="ARBA" id="ARBA00001541"/>
    </source>
</evidence>
<dbReference type="PRINTS" id="PR00996">
    <property type="entry name" value="CHERMTFRASE"/>
</dbReference>
<dbReference type="Pfam" id="PF03705">
    <property type="entry name" value="CheR_N"/>
    <property type="match status" value="1"/>
</dbReference>
<dbReference type="EMBL" id="BMEO01000001">
    <property type="protein sequence ID" value="GGF85651.1"/>
    <property type="molecule type" value="Genomic_DNA"/>
</dbReference>
<comment type="catalytic activity">
    <reaction evidence="1">
        <text>L-glutamyl-[protein] + S-adenosyl-L-methionine = [protein]-L-glutamate 5-O-methyl ester + S-adenosyl-L-homocysteine</text>
        <dbReference type="Rhea" id="RHEA:24452"/>
        <dbReference type="Rhea" id="RHEA-COMP:10208"/>
        <dbReference type="Rhea" id="RHEA-COMP:10311"/>
        <dbReference type="ChEBI" id="CHEBI:29973"/>
        <dbReference type="ChEBI" id="CHEBI:57856"/>
        <dbReference type="ChEBI" id="CHEBI:59789"/>
        <dbReference type="ChEBI" id="CHEBI:82795"/>
        <dbReference type="EC" id="2.1.1.80"/>
    </reaction>
</comment>
<keyword evidence="5" id="KW-0949">S-adenosyl-L-methionine</keyword>
<proteinExistence type="predicted"/>
<dbReference type="InterPro" id="IPR000780">
    <property type="entry name" value="CheR_MeTrfase"/>
</dbReference>
<protein>
    <recommendedName>
        <fullName evidence="2">protein-glutamate O-methyltransferase</fullName>
        <ecNumber evidence="2">2.1.1.80</ecNumber>
    </recommendedName>
</protein>
<dbReference type="SUPFAM" id="SSF53335">
    <property type="entry name" value="S-adenosyl-L-methionine-dependent methyltransferases"/>
    <property type="match status" value="1"/>
</dbReference>
<evidence type="ECO:0000313" key="7">
    <source>
        <dbReference type="EMBL" id="GGF85651.1"/>
    </source>
</evidence>
<dbReference type="AlphaFoldDB" id="A0A917CEG0"/>
<dbReference type="Pfam" id="PF01739">
    <property type="entry name" value="CheR"/>
    <property type="match status" value="1"/>
</dbReference>
<dbReference type="SUPFAM" id="SSF47757">
    <property type="entry name" value="Chemotaxis receptor methyltransferase CheR, N-terminal domain"/>
    <property type="match status" value="1"/>
</dbReference>
<dbReference type="InterPro" id="IPR036804">
    <property type="entry name" value="CheR_N_sf"/>
</dbReference>
<evidence type="ECO:0000256" key="4">
    <source>
        <dbReference type="ARBA" id="ARBA00022679"/>
    </source>
</evidence>
<dbReference type="PROSITE" id="PS50123">
    <property type="entry name" value="CHER"/>
    <property type="match status" value="1"/>
</dbReference>
<dbReference type="Proteomes" id="UP000605253">
    <property type="component" value="Unassembled WGS sequence"/>
</dbReference>
<dbReference type="EC" id="2.1.1.80" evidence="2"/>
<dbReference type="GO" id="GO:0032259">
    <property type="term" value="P:methylation"/>
    <property type="evidence" value="ECO:0007669"/>
    <property type="project" value="UniProtKB-KW"/>
</dbReference>
<dbReference type="InterPro" id="IPR050903">
    <property type="entry name" value="Bact_Chemotaxis_MeTrfase"/>
</dbReference>
<accession>A0A917CEG0</accession>
<evidence type="ECO:0000259" key="6">
    <source>
        <dbReference type="PROSITE" id="PS50123"/>
    </source>
</evidence>
<evidence type="ECO:0000256" key="2">
    <source>
        <dbReference type="ARBA" id="ARBA00012534"/>
    </source>
</evidence>
<comment type="caution">
    <text evidence="7">The sequence shown here is derived from an EMBL/GenBank/DDBJ whole genome shotgun (WGS) entry which is preliminary data.</text>
</comment>
<reference evidence="7" key="2">
    <citation type="submission" date="2020-09" db="EMBL/GenBank/DDBJ databases">
        <authorList>
            <person name="Sun Q."/>
            <person name="Zhou Y."/>
        </authorList>
    </citation>
    <scope>NUCLEOTIDE SEQUENCE</scope>
    <source>
        <strain evidence="7">CGMCC 1.12181</strain>
    </source>
</reference>
<dbReference type="PANTHER" id="PTHR24422:SF19">
    <property type="entry name" value="CHEMOTAXIS PROTEIN METHYLTRANSFERASE"/>
    <property type="match status" value="1"/>
</dbReference>
<dbReference type="InterPro" id="IPR022642">
    <property type="entry name" value="CheR_C"/>
</dbReference>
<reference evidence="7" key="1">
    <citation type="journal article" date="2014" name="Int. J. Syst. Evol. Microbiol.">
        <title>Complete genome sequence of Corynebacterium casei LMG S-19264T (=DSM 44701T), isolated from a smear-ripened cheese.</title>
        <authorList>
            <consortium name="US DOE Joint Genome Institute (JGI-PGF)"/>
            <person name="Walter F."/>
            <person name="Albersmeier A."/>
            <person name="Kalinowski J."/>
            <person name="Ruckert C."/>
        </authorList>
    </citation>
    <scope>NUCLEOTIDE SEQUENCE</scope>
    <source>
        <strain evidence="7">CGMCC 1.12181</strain>
    </source>
</reference>
<gene>
    <name evidence="7" type="primary">pilK</name>
    <name evidence="7" type="ORF">GCM10011365_03370</name>
</gene>
<dbReference type="InterPro" id="IPR022641">
    <property type="entry name" value="CheR_N"/>
</dbReference>
<feature type="domain" description="CheR-type methyltransferase" evidence="6">
    <location>
        <begin position="9"/>
        <end position="286"/>
    </location>
</feature>
<keyword evidence="8" id="KW-1185">Reference proteome</keyword>
<evidence type="ECO:0000313" key="8">
    <source>
        <dbReference type="Proteomes" id="UP000605253"/>
    </source>
</evidence>
<organism evidence="7 8">
    <name type="scientific">Marinicella pacifica</name>
    <dbReference type="NCBI Taxonomy" id="1171543"/>
    <lineage>
        <taxon>Bacteria</taxon>
        <taxon>Pseudomonadati</taxon>
        <taxon>Pseudomonadota</taxon>
        <taxon>Gammaproteobacteria</taxon>
        <taxon>Lysobacterales</taxon>
        <taxon>Marinicellaceae</taxon>
        <taxon>Marinicella</taxon>
    </lineage>
</organism>